<dbReference type="OMA" id="CKSWDEP"/>
<name>S8AGM0_DACHA</name>
<accession>S8AGM0</accession>
<dbReference type="HOGENOM" id="CLU_072358_1_0_1"/>
<evidence type="ECO:0000313" key="1">
    <source>
        <dbReference type="EMBL" id="EPS42029.1"/>
    </source>
</evidence>
<reference evidence="2" key="2">
    <citation type="submission" date="2013-04" db="EMBL/GenBank/DDBJ databases">
        <title>Genomic mechanisms accounting for the adaptation to parasitism in nematode-trapping fungi.</title>
        <authorList>
            <person name="Ahren D.G."/>
        </authorList>
    </citation>
    <scope>NUCLEOTIDE SEQUENCE [LARGE SCALE GENOMIC DNA]</scope>
    <source>
        <strain evidence="2">CBS 200.50</strain>
    </source>
</reference>
<dbReference type="EMBL" id="AQGS01000130">
    <property type="protein sequence ID" value="EPS42029.1"/>
    <property type="molecule type" value="Genomic_DNA"/>
</dbReference>
<dbReference type="AlphaFoldDB" id="S8AGM0"/>
<proteinExistence type="predicted"/>
<sequence>MSANTVVDEFEFKPIQFQTAQGDLGFHNINDGDENQRPDIIDEMCMGMFVQARLDRVVHGTETQGGEPATLIVFGFRFHGLHKERRLRTAEIKILFQDEKKRARKDPVVVGMWPNGEFTLTETPVKMRNLTGGEVGGEAGAVGLAATVALKLERETEYQYNDRSTITGSIILDLKVRNYGPKNAVRLTLTEDESNKTGVVTDLRVPVLVLRKGADTDRFGVFVKITATGNFLQNTAWGLRNLCHAPANDPVWMKPGLDYLRAPTLASALEEKLAAEVEKDALGKLLSNLEDFGAALGTTKLA</sequence>
<keyword evidence="2" id="KW-1185">Reference proteome</keyword>
<dbReference type="eggNOG" id="ENOG502RXHN">
    <property type="taxonomic scope" value="Eukaryota"/>
</dbReference>
<evidence type="ECO:0000313" key="2">
    <source>
        <dbReference type="Proteomes" id="UP000015100"/>
    </source>
</evidence>
<protein>
    <submittedName>
        <fullName evidence="1">Uncharacterized protein</fullName>
    </submittedName>
</protein>
<dbReference type="OrthoDB" id="5030973at2759"/>
<dbReference type="Proteomes" id="UP000015100">
    <property type="component" value="Unassembled WGS sequence"/>
</dbReference>
<organism evidence="1 2">
    <name type="scientific">Dactylellina haptotyla (strain CBS 200.50)</name>
    <name type="common">Nematode-trapping fungus</name>
    <name type="synonym">Monacrosporium haptotylum</name>
    <dbReference type="NCBI Taxonomy" id="1284197"/>
    <lineage>
        <taxon>Eukaryota</taxon>
        <taxon>Fungi</taxon>
        <taxon>Dikarya</taxon>
        <taxon>Ascomycota</taxon>
        <taxon>Pezizomycotina</taxon>
        <taxon>Orbiliomycetes</taxon>
        <taxon>Orbiliales</taxon>
        <taxon>Orbiliaceae</taxon>
        <taxon>Dactylellina</taxon>
    </lineage>
</organism>
<comment type="caution">
    <text evidence="1">The sequence shown here is derived from an EMBL/GenBank/DDBJ whole genome shotgun (WGS) entry which is preliminary data.</text>
</comment>
<gene>
    <name evidence="1" type="ORF">H072_4033</name>
</gene>
<reference evidence="1 2" key="1">
    <citation type="journal article" date="2013" name="PLoS Genet.">
        <title>Genomic mechanisms accounting for the adaptation to parasitism in nematode-trapping fungi.</title>
        <authorList>
            <person name="Meerupati T."/>
            <person name="Andersson K.M."/>
            <person name="Friman E."/>
            <person name="Kumar D."/>
            <person name="Tunlid A."/>
            <person name="Ahren D."/>
        </authorList>
    </citation>
    <scope>NUCLEOTIDE SEQUENCE [LARGE SCALE GENOMIC DNA]</scope>
    <source>
        <strain evidence="1 2">CBS 200.50</strain>
    </source>
</reference>
<dbReference type="STRING" id="1284197.S8AGM0"/>